<dbReference type="EMBL" id="BAABRP010000008">
    <property type="protein sequence ID" value="GAA5513515.1"/>
    <property type="molecule type" value="Genomic_DNA"/>
</dbReference>
<evidence type="ECO:0008006" key="4">
    <source>
        <dbReference type="Google" id="ProtNLM"/>
    </source>
</evidence>
<dbReference type="Proteomes" id="UP001401887">
    <property type="component" value="Unassembled WGS sequence"/>
</dbReference>
<evidence type="ECO:0000256" key="1">
    <source>
        <dbReference type="SAM" id="SignalP"/>
    </source>
</evidence>
<name>A0ABP9WAM9_9DEIO</name>
<gene>
    <name evidence="2" type="ORF">Dcar01_02254</name>
</gene>
<feature type="signal peptide" evidence="1">
    <location>
        <begin position="1"/>
        <end position="22"/>
    </location>
</feature>
<dbReference type="RefSeq" id="WP_345465166.1">
    <property type="nucleotide sequence ID" value="NZ_BAABRP010000008.1"/>
</dbReference>
<sequence length="200" mass="21412">MKISSWLFLPALLLTPVSAQQAAVQQVPGADCTTVRLDDFGSLSVKAGKQTVTLQTPLTFRCGTLKVMDNGQILNVSGKNLAEVLSIFPADSAFGQVWGLYTVDFRKPGQLRILDSSDGTTPDPALLQSMKGTIGDVSATFTQPGGTSGWVFRNGQIQAAKYDIKQPLTVTIRSSQTTPPWTSIVLDARKGTLRAVRAAQ</sequence>
<keyword evidence="3" id="KW-1185">Reference proteome</keyword>
<feature type="chain" id="PRO_5046808612" description="Secreted protein" evidence="1">
    <location>
        <begin position="23"/>
        <end position="200"/>
    </location>
</feature>
<reference evidence="2 3" key="1">
    <citation type="submission" date="2024-02" db="EMBL/GenBank/DDBJ databases">
        <title>Deinococcus carri NBRC 110142.</title>
        <authorList>
            <person name="Ichikawa N."/>
            <person name="Katano-Makiyama Y."/>
            <person name="Hidaka K."/>
        </authorList>
    </citation>
    <scope>NUCLEOTIDE SEQUENCE [LARGE SCALE GENOMIC DNA]</scope>
    <source>
        <strain evidence="2 3">NBRC 110142</strain>
    </source>
</reference>
<protein>
    <recommendedName>
        <fullName evidence="4">Secreted protein</fullName>
    </recommendedName>
</protein>
<evidence type="ECO:0000313" key="3">
    <source>
        <dbReference type="Proteomes" id="UP001401887"/>
    </source>
</evidence>
<organism evidence="2 3">
    <name type="scientific">Deinococcus carri</name>
    <dbReference type="NCBI Taxonomy" id="1211323"/>
    <lineage>
        <taxon>Bacteria</taxon>
        <taxon>Thermotogati</taxon>
        <taxon>Deinococcota</taxon>
        <taxon>Deinococci</taxon>
        <taxon>Deinococcales</taxon>
        <taxon>Deinococcaceae</taxon>
        <taxon>Deinococcus</taxon>
    </lineage>
</organism>
<comment type="caution">
    <text evidence="2">The sequence shown here is derived from an EMBL/GenBank/DDBJ whole genome shotgun (WGS) entry which is preliminary data.</text>
</comment>
<evidence type="ECO:0000313" key="2">
    <source>
        <dbReference type="EMBL" id="GAA5513515.1"/>
    </source>
</evidence>
<proteinExistence type="predicted"/>
<accession>A0ABP9WAM9</accession>
<keyword evidence="1" id="KW-0732">Signal</keyword>